<evidence type="ECO:0000256" key="2">
    <source>
        <dbReference type="ARBA" id="ARBA00047806"/>
    </source>
</evidence>
<dbReference type="SUPFAM" id="SSF55068">
    <property type="entry name" value="Peptide methionine sulfoxide reductase"/>
    <property type="match status" value="1"/>
</dbReference>
<dbReference type="NCBIfam" id="TIGR00401">
    <property type="entry name" value="msrA"/>
    <property type="match status" value="1"/>
</dbReference>
<dbReference type="EC" id="1.8.4.11" evidence="4"/>
<organism evidence="7 8">
    <name type="scientific">Allopontixanthobacter sediminis</name>
    <dbReference type="NCBI Taxonomy" id="1689985"/>
    <lineage>
        <taxon>Bacteria</taxon>
        <taxon>Pseudomonadati</taxon>
        <taxon>Pseudomonadota</taxon>
        <taxon>Alphaproteobacteria</taxon>
        <taxon>Sphingomonadales</taxon>
        <taxon>Erythrobacteraceae</taxon>
        <taxon>Allopontixanthobacter</taxon>
    </lineage>
</organism>
<keyword evidence="5" id="KW-0732">Signal</keyword>
<evidence type="ECO:0000256" key="5">
    <source>
        <dbReference type="SAM" id="SignalP"/>
    </source>
</evidence>
<evidence type="ECO:0000313" key="8">
    <source>
        <dbReference type="Proteomes" id="UP000431922"/>
    </source>
</evidence>
<dbReference type="Pfam" id="PF01625">
    <property type="entry name" value="PMSR"/>
    <property type="match status" value="1"/>
</dbReference>
<dbReference type="PANTHER" id="PTHR43774:SF1">
    <property type="entry name" value="PEPTIDE METHIONINE SULFOXIDE REDUCTASE MSRA 2"/>
    <property type="match status" value="1"/>
</dbReference>
<gene>
    <name evidence="4 7" type="primary">msrA</name>
    <name evidence="7" type="ORF">GRI65_09275</name>
</gene>
<dbReference type="PROSITE" id="PS51257">
    <property type="entry name" value="PROKAR_LIPOPROTEIN"/>
    <property type="match status" value="1"/>
</dbReference>
<dbReference type="Proteomes" id="UP000431922">
    <property type="component" value="Unassembled WGS sequence"/>
</dbReference>
<keyword evidence="8" id="KW-1185">Reference proteome</keyword>
<evidence type="ECO:0000256" key="3">
    <source>
        <dbReference type="ARBA" id="ARBA00048782"/>
    </source>
</evidence>
<name>A0A845B235_9SPHN</name>
<dbReference type="InterPro" id="IPR036509">
    <property type="entry name" value="Met_Sox_Rdtase_MsrA_sf"/>
</dbReference>
<dbReference type="HAMAP" id="MF_01401">
    <property type="entry name" value="MsrA"/>
    <property type="match status" value="1"/>
</dbReference>
<comment type="similarity">
    <text evidence="4">Belongs to the MsrA Met sulfoxide reductase family.</text>
</comment>
<feature type="active site" evidence="4">
    <location>
        <position position="57"/>
    </location>
</feature>
<reference evidence="7 8" key="1">
    <citation type="submission" date="2019-12" db="EMBL/GenBank/DDBJ databases">
        <title>Genomic-based taxomic classification of the family Erythrobacteraceae.</title>
        <authorList>
            <person name="Xu L."/>
        </authorList>
    </citation>
    <scope>NUCLEOTIDE SEQUENCE [LARGE SCALE GENOMIC DNA]</scope>
    <source>
        <strain evidence="7 8">KCTC 42453</strain>
    </source>
</reference>
<dbReference type="Gene3D" id="3.30.1060.10">
    <property type="entry name" value="Peptide methionine sulphoxide reductase MsrA"/>
    <property type="match status" value="1"/>
</dbReference>
<feature type="chain" id="PRO_5032786646" description="Peptide methionine sulfoxide reductase MsrA" evidence="5">
    <location>
        <begin position="29"/>
        <end position="229"/>
    </location>
</feature>
<dbReference type="OrthoDB" id="4174719at2"/>
<dbReference type="EMBL" id="WTYL01000002">
    <property type="protein sequence ID" value="MXP44645.1"/>
    <property type="molecule type" value="Genomic_DNA"/>
</dbReference>
<evidence type="ECO:0000313" key="7">
    <source>
        <dbReference type="EMBL" id="MXP44645.1"/>
    </source>
</evidence>
<dbReference type="PANTHER" id="PTHR43774">
    <property type="entry name" value="PEPTIDE METHIONINE SULFOXIDE REDUCTASE"/>
    <property type="match status" value="1"/>
</dbReference>
<dbReference type="AlphaFoldDB" id="A0A845B235"/>
<comment type="function">
    <text evidence="4">Has an important function as a repair enzyme for proteins that have been inactivated by oxidation. Catalyzes the reversible oxidation-reduction of methionine sulfoxide in proteins to methionine.</text>
</comment>
<dbReference type="GO" id="GO:0008113">
    <property type="term" value="F:peptide-methionine (S)-S-oxide reductase activity"/>
    <property type="evidence" value="ECO:0007669"/>
    <property type="project" value="UniProtKB-UniRule"/>
</dbReference>
<evidence type="ECO:0000259" key="6">
    <source>
        <dbReference type="Pfam" id="PF01625"/>
    </source>
</evidence>
<proteinExistence type="inferred from homology"/>
<evidence type="ECO:0000256" key="4">
    <source>
        <dbReference type="HAMAP-Rule" id="MF_01401"/>
    </source>
</evidence>
<evidence type="ECO:0000256" key="1">
    <source>
        <dbReference type="ARBA" id="ARBA00023002"/>
    </source>
</evidence>
<dbReference type="RefSeq" id="WP_160756216.1">
    <property type="nucleotide sequence ID" value="NZ_WTYL01000002.1"/>
</dbReference>
<comment type="catalytic activity">
    <reaction evidence="3 4">
        <text>[thioredoxin]-disulfide + L-methionine + H2O = L-methionine (S)-S-oxide + [thioredoxin]-dithiol</text>
        <dbReference type="Rhea" id="RHEA:19993"/>
        <dbReference type="Rhea" id="RHEA-COMP:10698"/>
        <dbReference type="Rhea" id="RHEA-COMP:10700"/>
        <dbReference type="ChEBI" id="CHEBI:15377"/>
        <dbReference type="ChEBI" id="CHEBI:29950"/>
        <dbReference type="ChEBI" id="CHEBI:50058"/>
        <dbReference type="ChEBI" id="CHEBI:57844"/>
        <dbReference type="ChEBI" id="CHEBI:58772"/>
        <dbReference type="EC" id="1.8.4.11"/>
    </reaction>
</comment>
<feature type="domain" description="Peptide methionine sulphoxide reductase MsrA" evidence="6">
    <location>
        <begin position="50"/>
        <end position="202"/>
    </location>
</feature>
<comment type="catalytic activity">
    <reaction evidence="2 4">
        <text>L-methionyl-[protein] + [thioredoxin]-disulfide + H2O = L-methionyl-(S)-S-oxide-[protein] + [thioredoxin]-dithiol</text>
        <dbReference type="Rhea" id="RHEA:14217"/>
        <dbReference type="Rhea" id="RHEA-COMP:10698"/>
        <dbReference type="Rhea" id="RHEA-COMP:10700"/>
        <dbReference type="Rhea" id="RHEA-COMP:12313"/>
        <dbReference type="Rhea" id="RHEA-COMP:12315"/>
        <dbReference type="ChEBI" id="CHEBI:15377"/>
        <dbReference type="ChEBI" id="CHEBI:16044"/>
        <dbReference type="ChEBI" id="CHEBI:29950"/>
        <dbReference type="ChEBI" id="CHEBI:44120"/>
        <dbReference type="ChEBI" id="CHEBI:50058"/>
        <dbReference type="EC" id="1.8.4.11"/>
    </reaction>
</comment>
<feature type="signal peptide" evidence="5">
    <location>
        <begin position="1"/>
        <end position="28"/>
    </location>
</feature>
<comment type="caution">
    <text evidence="7">The sequence shown here is derived from an EMBL/GenBank/DDBJ whole genome shotgun (WGS) entry which is preliminary data.</text>
</comment>
<keyword evidence="1 4" id="KW-0560">Oxidoreductase</keyword>
<sequence>MKSRLVALTPLLAAFGLAASGCSQSASAAEDVVAAPAAARTAKEGSGLKTAIFAGGCFWGIEGVFSHVKGVKSAVSGYHGGNAATASYKQIGTGVTEHAEAVRVVYDPAVVRYDELLRIFFSVGADPTLRNRQGPDVGPQYRAALVPMSKEQRAVAAAYLAQMKKSGKWDKPIVTGIESYRKFYKAESEHQDFLAENPRHPYIVRWDMPKVRALKAIYPGQYSASFQRN</sequence>
<accession>A0A845B235</accession>
<protein>
    <recommendedName>
        <fullName evidence="4">Peptide methionine sulfoxide reductase MsrA</fullName>
        <shortName evidence="4">Protein-methionine-S-oxide reductase</shortName>
        <ecNumber evidence="4">1.8.4.11</ecNumber>
    </recommendedName>
    <alternativeName>
        <fullName evidence="4">Peptide-methionine (S)-S-oxide reductase</fullName>
        <shortName evidence="4">Peptide Met(O) reductase</shortName>
    </alternativeName>
</protein>
<dbReference type="InterPro" id="IPR002569">
    <property type="entry name" value="Met_Sox_Rdtase_MsrA_dom"/>
</dbReference>